<organism evidence="2 3">
    <name type="scientific">Ridgeia piscesae</name>
    <name type="common">Tubeworm</name>
    <dbReference type="NCBI Taxonomy" id="27915"/>
    <lineage>
        <taxon>Eukaryota</taxon>
        <taxon>Metazoa</taxon>
        <taxon>Spiralia</taxon>
        <taxon>Lophotrochozoa</taxon>
        <taxon>Annelida</taxon>
        <taxon>Polychaeta</taxon>
        <taxon>Sedentaria</taxon>
        <taxon>Canalipalpata</taxon>
        <taxon>Sabellida</taxon>
        <taxon>Siboglinidae</taxon>
        <taxon>Ridgeia</taxon>
    </lineage>
</organism>
<reference evidence="2" key="1">
    <citation type="journal article" date="2023" name="Mol. Biol. Evol.">
        <title>Third-Generation Sequencing Reveals the Adaptive Role of the Epigenome in Three Deep-Sea Polychaetes.</title>
        <authorList>
            <person name="Perez M."/>
            <person name="Aroh O."/>
            <person name="Sun Y."/>
            <person name="Lan Y."/>
            <person name="Juniper S.K."/>
            <person name="Young C.R."/>
            <person name="Angers B."/>
            <person name="Qian P.Y."/>
        </authorList>
    </citation>
    <scope>NUCLEOTIDE SEQUENCE</scope>
    <source>
        <strain evidence="2">R07B-5</strain>
    </source>
</reference>
<accession>A0AAD9L3I1</accession>
<protein>
    <submittedName>
        <fullName evidence="2">Uncharacterized protein</fullName>
    </submittedName>
</protein>
<evidence type="ECO:0000313" key="2">
    <source>
        <dbReference type="EMBL" id="KAK2182577.1"/>
    </source>
</evidence>
<dbReference type="EMBL" id="JAODUO010000348">
    <property type="protein sequence ID" value="KAK2182577.1"/>
    <property type="molecule type" value="Genomic_DNA"/>
</dbReference>
<sequence length="142" mass="16237">MHSQSMKVTTTDLKTYVQTMVDLLEDPITLLQDPAAVQAVTDIKLIETTTVEVNDTSFLGHEHKVWKTHLASLSADNKKEILKLVKNNDKLENRIQNVETDVALLKDETKRLNDVTVEVQQQVKEIEERLVETTDEVKLQEK</sequence>
<evidence type="ECO:0000256" key="1">
    <source>
        <dbReference type="SAM" id="Coils"/>
    </source>
</evidence>
<feature type="coiled-coil region" evidence="1">
    <location>
        <begin position="74"/>
        <end position="136"/>
    </location>
</feature>
<proteinExistence type="predicted"/>
<name>A0AAD9L3I1_RIDPI</name>
<keyword evidence="3" id="KW-1185">Reference proteome</keyword>
<dbReference type="Proteomes" id="UP001209878">
    <property type="component" value="Unassembled WGS sequence"/>
</dbReference>
<evidence type="ECO:0000313" key="3">
    <source>
        <dbReference type="Proteomes" id="UP001209878"/>
    </source>
</evidence>
<keyword evidence="1" id="KW-0175">Coiled coil</keyword>
<gene>
    <name evidence="2" type="ORF">NP493_348g03075</name>
</gene>
<dbReference type="Pfam" id="PF15112">
    <property type="entry name" value="DUF4559"/>
    <property type="match status" value="1"/>
</dbReference>
<dbReference type="AlphaFoldDB" id="A0AAD9L3I1"/>
<comment type="caution">
    <text evidence="2">The sequence shown here is derived from an EMBL/GenBank/DDBJ whole genome shotgun (WGS) entry which is preliminary data.</text>
</comment>
<dbReference type="InterPro" id="IPR027897">
    <property type="entry name" value="DUF4559"/>
</dbReference>